<gene>
    <name evidence="2" type="ORF">QEZ52_17635</name>
</gene>
<dbReference type="InterPro" id="IPR012334">
    <property type="entry name" value="Pectin_lyas_fold"/>
</dbReference>
<sequence length="763" mass="82045">MNKAITEGVLLTPPAFENGLNVWSSGDGTPGSDTYASAPNAVLVPADQDFGSCLELQKTTSTTKLRYMGETPMLPGCYLQIKVRIKAVSGNLPDVRVAAWAGASGGSHVAGVTEVGTSTSLTSYGQVVEVTAIVGPGLRGGVDMVWGPDALYGHFGIDLTGPSGGVVRIDDIEINDISGIYLRDLMSVVDVRDFGAVGDGVTDDSAAFEAADQAANGRKVLVPAGTYHLASGAQFVSEVEFEGTVTMPTDQMLLLTKNFDLPAYISAFGNEELAFKKAFQALLFNSDHESLDMRGRKVAVHEPIDMKAAVPSKTSYATRRVIRNGQLEAVASSVWDTETFVSQATYSTSDSRVLTNVVNVANIPVGALIEGAGVGREIYVRSKNVAAGEITMNAPLFDAEGTQNFTFRSFKYLIDFSGFTKLDKFGMEDIEFQCNNHCSAIRLADKGATFSLQDCFISRPKDRGITSIGGGCQGMLIDRCQFLSSEEPLDVPDRTSIAINANANDVKIRNCRATRFKHFALLAGFNSMVLGNHFFQGDGVANGVRSAGLVIISSFTSCTISGNYLDNAFIEWTNEQDPNPDYLNGFSFSSMAITDNIFLSGDVAPWFSYIVVKPHGTGHFLNGVSIMGNKFRSINGTIDRAERVDTSFADLNRNRFKNVSFEGNTFHNVSAVVSNPLRVRHDQATEAAVWNVKTDGLLPFQGYARNMDSVVPIGPLSDSGGATRYIAPYAAVLEGANFDVVKLSWGQAVKGEANVIIRMDNFS</sequence>
<dbReference type="Pfam" id="PF12708">
    <property type="entry name" value="Pect-lyase_RHGA_epim"/>
    <property type="match status" value="1"/>
</dbReference>
<reference evidence="2 3" key="1">
    <citation type="submission" date="2023-04" db="EMBL/GenBank/DDBJ databases">
        <title>Complete genome sequence of Alisedimentitalea scapharcae.</title>
        <authorList>
            <person name="Rong J.-C."/>
            <person name="Yi M.-L."/>
            <person name="Zhao Q."/>
        </authorList>
    </citation>
    <scope>NUCLEOTIDE SEQUENCE [LARGE SCALE GENOMIC DNA]</scope>
    <source>
        <strain evidence="2 3">KCTC 42119</strain>
    </source>
</reference>
<dbReference type="EMBL" id="CP123584">
    <property type="protein sequence ID" value="WZK88402.1"/>
    <property type="molecule type" value="Genomic_DNA"/>
</dbReference>
<feature type="domain" description="Rhamnogalacturonase A/B/Epimerase-like pectate lyase" evidence="1">
    <location>
        <begin position="189"/>
        <end position="249"/>
    </location>
</feature>
<dbReference type="Proteomes" id="UP001623232">
    <property type="component" value="Chromosome"/>
</dbReference>
<dbReference type="InterPro" id="IPR011050">
    <property type="entry name" value="Pectin_lyase_fold/virulence"/>
</dbReference>
<dbReference type="RefSeq" id="WP_406645788.1">
    <property type="nucleotide sequence ID" value="NZ_CP123584.1"/>
</dbReference>
<dbReference type="Gene3D" id="2.160.20.10">
    <property type="entry name" value="Single-stranded right-handed beta-helix, Pectin lyase-like"/>
    <property type="match status" value="2"/>
</dbReference>
<evidence type="ECO:0000259" key="1">
    <source>
        <dbReference type="Pfam" id="PF12708"/>
    </source>
</evidence>
<dbReference type="SUPFAM" id="SSF51126">
    <property type="entry name" value="Pectin lyase-like"/>
    <property type="match status" value="1"/>
</dbReference>
<keyword evidence="3" id="KW-1185">Reference proteome</keyword>
<keyword evidence="2" id="KW-0378">Hydrolase</keyword>
<evidence type="ECO:0000313" key="3">
    <source>
        <dbReference type="Proteomes" id="UP001623232"/>
    </source>
</evidence>
<evidence type="ECO:0000313" key="2">
    <source>
        <dbReference type="EMBL" id="WZK88402.1"/>
    </source>
</evidence>
<accession>A0ABZ2XSN6</accession>
<protein>
    <submittedName>
        <fullName evidence="2">Glycosyl hydrolase family 28-related protein</fullName>
    </submittedName>
</protein>
<dbReference type="GO" id="GO:0016787">
    <property type="term" value="F:hydrolase activity"/>
    <property type="evidence" value="ECO:0007669"/>
    <property type="project" value="UniProtKB-KW"/>
</dbReference>
<organism evidence="2 3">
    <name type="scientific">Aliisedimentitalea scapharcae</name>
    <dbReference type="NCBI Taxonomy" id="1524259"/>
    <lineage>
        <taxon>Bacteria</taxon>
        <taxon>Pseudomonadati</taxon>
        <taxon>Pseudomonadota</taxon>
        <taxon>Alphaproteobacteria</taxon>
        <taxon>Rhodobacterales</taxon>
        <taxon>Roseobacteraceae</taxon>
        <taxon>Aliisedimentitalea</taxon>
    </lineage>
</organism>
<name>A0ABZ2XSN6_9RHOB</name>
<proteinExistence type="predicted"/>
<dbReference type="InterPro" id="IPR024535">
    <property type="entry name" value="RHGA/B-epi-like_pectate_lyase"/>
</dbReference>